<dbReference type="WBParaSite" id="nOo.2.0.1.t05855-RA">
    <property type="protein sequence ID" value="nOo.2.0.1.t05855-RA"/>
    <property type="gene ID" value="nOo.2.0.1.g05855"/>
</dbReference>
<evidence type="ECO:0000313" key="2">
    <source>
        <dbReference type="EMBL" id="VDK79778.1"/>
    </source>
</evidence>
<feature type="region of interest" description="Disordered" evidence="1">
    <location>
        <begin position="22"/>
        <end position="77"/>
    </location>
</feature>
<evidence type="ECO:0000313" key="3">
    <source>
        <dbReference type="EMBL" id="VDK86789.1"/>
    </source>
</evidence>
<reference evidence="5 6" key="1">
    <citation type="submission" date="2016-06" db="UniProtKB">
        <authorList>
            <consortium name="WormBaseParasite"/>
        </authorList>
    </citation>
    <scope>IDENTIFICATION</scope>
</reference>
<keyword evidence="4" id="KW-1185">Reference proteome</keyword>
<feature type="compositionally biased region" description="Basic and acidic residues" evidence="1">
    <location>
        <begin position="51"/>
        <end position="74"/>
    </location>
</feature>
<dbReference type="WBParaSite" id="nOo.2.0.1.t07627-RA">
    <property type="protein sequence ID" value="nOo.2.0.1.t07627-RA"/>
    <property type="gene ID" value="nOo.2.0.1.g07627"/>
</dbReference>
<name>A0A182ECR0_ONCOC</name>
<dbReference type="AlphaFoldDB" id="A0A182ECR0"/>
<gene>
    <name evidence="2" type="ORF">NOO_LOCUS5855</name>
    <name evidence="3" type="ORF">NOO_LOCUS7627</name>
</gene>
<dbReference type="Proteomes" id="UP000271087">
    <property type="component" value="Unassembled WGS sequence"/>
</dbReference>
<dbReference type="OrthoDB" id="10201542at2759"/>
<feature type="compositionally biased region" description="Basic and acidic residues" evidence="1">
    <location>
        <begin position="22"/>
        <end position="35"/>
    </location>
</feature>
<evidence type="ECO:0000256" key="1">
    <source>
        <dbReference type="SAM" id="MobiDB-lite"/>
    </source>
</evidence>
<evidence type="ECO:0000313" key="5">
    <source>
        <dbReference type="WBParaSite" id="nOo.2.0.1.t05855-RA"/>
    </source>
</evidence>
<sequence length="144" mass="16657">MPSKKSNLGRRTRIAEILRRFIANQKEEEGASAKEPKKHRMAQSEQNLLHSEQDEREMLRVPEGHQRETEDQRQTRLHIQQSRDYNHSGTTQLIIISLSPHVFIGTMTEGCACCKTLEFNGETKEICCAAEKLNYLNLMNHQSH</sequence>
<accession>A0A182ECR0</accession>
<organism evidence="5">
    <name type="scientific">Onchocerca ochengi</name>
    <name type="common">Filarial nematode worm</name>
    <dbReference type="NCBI Taxonomy" id="42157"/>
    <lineage>
        <taxon>Eukaryota</taxon>
        <taxon>Metazoa</taxon>
        <taxon>Ecdysozoa</taxon>
        <taxon>Nematoda</taxon>
        <taxon>Chromadorea</taxon>
        <taxon>Rhabditida</taxon>
        <taxon>Spirurina</taxon>
        <taxon>Spiruromorpha</taxon>
        <taxon>Filarioidea</taxon>
        <taxon>Onchocercidae</taxon>
        <taxon>Onchocerca</taxon>
    </lineage>
</organism>
<reference evidence="2 4" key="2">
    <citation type="submission" date="2018-08" db="EMBL/GenBank/DDBJ databases">
        <authorList>
            <person name="Laetsch R D."/>
            <person name="Stevens L."/>
            <person name="Kumar S."/>
            <person name="Blaxter L. M."/>
        </authorList>
    </citation>
    <scope>NUCLEOTIDE SEQUENCE [LARGE SCALE GENOMIC DNA]</scope>
</reference>
<dbReference type="EMBL" id="UYRW01001670">
    <property type="protein sequence ID" value="VDK79778.1"/>
    <property type="molecule type" value="Genomic_DNA"/>
</dbReference>
<protein>
    <submittedName>
        <fullName evidence="2 5">Uncharacterized protein</fullName>
    </submittedName>
</protein>
<evidence type="ECO:0000313" key="4">
    <source>
        <dbReference type="Proteomes" id="UP000271087"/>
    </source>
</evidence>
<evidence type="ECO:0000313" key="6">
    <source>
        <dbReference type="WBParaSite" id="nOo.2.0.1.t07627-RA"/>
    </source>
</evidence>
<dbReference type="EMBL" id="UYRW01002804">
    <property type="protein sequence ID" value="VDK86789.1"/>
    <property type="molecule type" value="Genomic_DNA"/>
</dbReference>
<proteinExistence type="predicted"/>